<dbReference type="InterPro" id="IPR038414">
    <property type="entry name" value="CcoP_N_sf"/>
</dbReference>
<dbReference type="GO" id="GO:0046872">
    <property type="term" value="F:metal ion binding"/>
    <property type="evidence" value="ECO:0007669"/>
    <property type="project" value="UniProtKB-KW"/>
</dbReference>
<comment type="caution">
    <text evidence="8">The sequence shown here is derived from an EMBL/GenBank/DDBJ whole genome shotgun (WGS) entry which is preliminary data.</text>
</comment>
<dbReference type="InterPro" id="IPR032858">
    <property type="entry name" value="CcoP_N"/>
</dbReference>
<keyword evidence="6" id="KW-1133">Transmembrane helix</keyword>
<dbReference type="EMBL" id="RAPN01000001">
    <property type="protein sequence ID" value="RKD91412.1"/>
    <property type="molecule type" value="Genomic_DNA"/>
</dbReference>
<evidence type="ECO:0000256" key="3">
    <source>
        <dbReference type="ARBA" id="ARBA00023004"/>
    </source>
</evidence>
<keyword evidence="6" id="KW-0472">Membrane</keyword>
<sequence>MTTQNKKQQEYDDLTQIKYIGGHDYDGIRELDNRLPPWLKYLFYLSIVFSVSYLMLVFVFEDDSVIQEKEYQKEMAAVHQAEEQEAEAAPVEKKERTREEMVAAGQVTFEKICSVCHGKFGEGLVGPNMTDEYWIHGGSFENMKEVVLNGVIEKGMISYKNQLSNQQIDDVLTYIESLQGTNPPNPKAPQGEKYFPEETTE</sequence>
<dbReference type="PANTHER" id="PTHR33751:SF1">
    <property type="entry name" value="CBB3-TYPE CYTOCHROME C OXIDASE SUBUNIT FIXP"/>
    <property type="match status" value="1"/>
</dbReference>
<dbReference type="RefSeq" id="WP_120272717.1">
    <property type="nucleotide sequence ID" value="NZ_RAPN01000001.1"/>
</dbReference>
<dbReference type="AlphaFoldDB" id="A0A419W7T0"/>
<evidence type="ECO:0000313" key="9">
    <source>
        <dbReference type="Proteomes" id="UP000283387"/>
    </source>
</evidence>
<dbReference type="InterPro" id="IPR036909">
    <property type="entry name" value="Cyt_c-like_dom_sf"/>
</dbReference>
<dbReference type="GO" id="GO:0009055">
    <property type="term" value="F:electron transfer activity"/>
    <property type="evidence" value="ECO:0007669"/>
    <property type="project" value="InterPro"/>
</dbReference>
<dbReference type="PROSITE" id="PS51007">
    <property type="entry name" value="CYTC"/>
    <property type="match status" value="1"/>
</dbReference>
<protein>
    <submittedName>
        <fullName evidence="8">Cbb3-type cytochrome c oxidase subunit III</fullName>
    </submittedName>
</protein>
<keyword evidence="6" id="KW-0812">Transmembrane</keyword>
<dbReference type="Gene3D" id="1.10.760.10">
    <property type="entry name" value="Cytochrome c-like domain"/>
    <property type="match status" value="1"/>
</dbReference>
<keyword evidence="3 4" id="KW-0408">Iron</keyword>
<keyword evidence="1 4" id="KW-0349">Heme</keyword>
<feature type="region of interest" description="Disordered" evidence="5">
    <location>
        <begin position="178"/>
        <end position="201"/>
    </location>
</feature>
<evidence type="ECO:0000256" key="6">
    <source>
        <dbReference type="SAM" id="Phobius"/>
    </source>
</evidence>
<dbReference type="Pfam" id="PF14715">
    <property type="entry name" value="FixP_N"/>
    <property type="match status" value="1"/>
</dbReference>
<dbReference type="OrthoDB" id="9811281at2"/>
<dbReference type="GO" id="GO:0020037">
    <property type="term" value="F:heme binding"/>
    <property type="evidence" value="ECO:0007669"/>
    <property type="project" value="InterPro"/>
</dbReference>
<evidence type="ECO:0000256" key="2">
    <source>
        <dbReference type="ARBA" id="ARBA00022723"/>
    </source>
</evidence>
<evidence type="ECO:0000256" key="5">
    <source>
        <dbReference type="SAM" id="MobiDB-lite"/>
    </source>
</evidence>
<dbReference type="InterPro" id="IPR050597">
    <property type="entry name" value="Cytochrome_c_Oxidase_Subunit"/>
</dbReference>
<organism evidence="8 9">
    <name type="scientific">Mangrovibacterium diazotrophicum</name>
    <dbReference type="NCBI Taxonomy" id="1261403"/>
    <lineage>
        <taxon>Bacteria</taxon>
        <taxon>Pseudomonadati</taxon>
        <taxon>Bacteroidota</taxon>
        <taxon>Bacteroidia</taxon>
        <taxon>Marinilabiliales</taxon>
        <taxon>Prolixibacteraceae</taxon>
        <taxon>Mangrovibacterium</taxon>
    </lineage>
</organism>
<keyword evidence="9" id="KW-1185">Reference proteome</keyword>
<dbReference type="Gene3D" id="6.10.280.130">
    <property type="match status" value="1"/>
</dbReference>
<evidence type="ECO:0000256" key="1">
    <source>
        <dbReference type="ARBA" id="ARBA00022617"/>
    </source>
</evidence>
<dbReference type="SUPFAM" id="SSF46626">
    <property type="entry name" value="Cytochrome c"/>
    <property type="match status" value="1"/>
</dbReference>
<dbReference type="Pfam" id="PF13442">
    <property type="entry name" value="Cytochrome_CBB3"/>
    <property type="match status" value="1"/>
</dbReference>
<feature type="transmembrane region" description="Helical" evidence="6">
    <location>
        <begin position="41"/>
        <end position="60"/>
    </location>
</feature>
<dbReference type="Proteomes" id="UP000283387">
    <property type="component" value="Unassembled WGS sequence"/>
</dbReference>
<gene>
    <name evidence="8" type="ORF">BC643_1765</name>
</gene>
<feature type="domain" description="Cytochrome c" evidence="7">
    <location>
        <begin position="100"/>
        <end position="179"/>
    </location>
</feature>
<dbReference type="InterPro" id="IPR009056">
    <property type="entry name" value="Cyt_c-like_dom"/>
</dbReference>
<keyword evidence="2 4" id="KW-0479">Metal-binding</keyword>
<proteinExistence type="predicted"/>
<accession>A0A419W7T0</accession>
<evidence type="ECO:0000256" key="4">
    <source>
        <dbReference type="PROSITE-ProRule" id="PRU00433"/>
    </source>
</evidence>
<name>A0A419W7T0_9BACT</name>
<evidence type="ECO:0000313" key="8">
    <source>
        <dbReference type="EMBL" id="RKD91412.1"/>
    </source>
</evidence>
<dbReference type="PANTHER" id="PTHR33751">
    <property type="entry name" value="CBB3-TYPE CYTOCHROME C OXIDASE SUBUNIT FIXP"/>
    <property type="match status" value="1"/>
</dbReference>
<evidence type="ECO:0000259" key="7">
    <source>
        <dbReference type="PROSITE" id="PS51007"/>
    </source>
</evidence>
<reference evidence="8 9" key="1">
    <citation type="submission" date="2018-09" db="EMBL/GenBank/DDBJ databases">
        <title>Genomic Encyclopedia of Archaeal and Bacterial Type Strains, Phase II (KMG-II): from individual species to whole genera.</title>
        <authorList>
            <person name="Goeker M."/>
        </authorList>
    </citation>
    <scope>NUCLEOTIDE SEQUENCE [LARGE SCALE GENOMIC DNA]</scope>
    <source>
        <strain evidence="8 9">DSM 27148</strain>
    </source>
</reference>